<name>A0A0F9P6R6_9ZZZZ</name>
<reference evidence="1" key="1">
    <citation type="journal article" date="2015" name="Nature">
        <title>Complex archaea that bridge the gap between prokaryotes and eukaryotes.</title>
        <authorList>
            <person name="Spang A."/>
            <person name="Saw J.H."/>
            <person name="Jorgensen S.L."/>
            <person name="Zaremba-Niedzwiedzka K."/>
            <person name="Martijn J."/>
            <person name="Lind A.E."/>
            <person name="van Eijk R."/>
            <person name="Schleper C."/>
            <person name="Guy L."/>
            <person name="Ettema T.J."/>
        </authorList>
    </citation>
    <scope>NUCLEOTIDE SEQUENCE</scope>
</reference>
<proteinExistence type="predicted"/>
<gene>
    <name evidence="1" type="ORF">LCGC14_1175290</name>
</gene>
<evidence type="ECO:0000313" key="1">
    <source>
        <dbReference type="EMBL" id="KKM96725.1"/>
    </source>
</evidence>
<dbReference type="AlphaFoldDB" id="A0A0F9P6R6"/>
<dbReference type="EMBL" id="LAZR01005842">
    <property type="protein sequence ID" value="KKM96725.1"/>
    <property type="molecule type" value="Genomic_DNA"/>
</dbReference>
<accession>A0A0F9P6R6</accession>
<comment type="caution">
    <text evidence="1">The sequence shown here is derived from an EMBL/GenBank/DDBJ whole genome shotgun (WGS) entry which is preliminary data.</text>
</comment>
<sequence length="55" mass="6147">SLQEGSTVNHTRFGRGKVLKMEGAGNDKKAEIQFEKGDIKKLLLRFAKLEVITSE</sequence>
<evidence type="ECO:0008006" key="2">
    <source>
        <dbReference type="Google" id="ProtNLM"/>
    </source>
</evidence>
<protein>
    <recommendedName>
        <fullName evidence="2">DNA helicase II</fullName>
    </recommendedName>
</protein>
<feature type="non-terminal residue" evidence="1">
    <location>
        <position position="1"/>
    </location>
</feature>
<organism evidence="1">
    <name type="scientific">marine sediment metagenome</name>
    <dbReference type="NCBI Taxonomy" id="412755"/>
    <lineage>
        <taxon>unclassified sequences</taxon>
        <taxon>metagenomes</taxon>
        <taxon>ecological metagenomes</taxon>
    </lineage>
</organism>
<dbReference type="Pfam" id="PF21196">
    <property type="entry name" value="PcrA_UvrD_tudor"/>
    <property type="match status" value="1"/>
</dbReference>